<dbReference type="AlphaFoldDB" id="A0A8J2PMB7"/>
<sequence>MHFNSNEAVHQLVKYGQGQNSLIECYHRINGPPLVHIDANNVSDDISVDENTAAKIKKVDDCDRQA</sequence>
<reference evidence="1" key="1">
    <citation type="submission" date="2021-06" db="EMBL/GenBank/DDBJ databases">
        <authorList>
            <person name="Hodson N. C."/>
            <person name="Mongue J. A."/>
            <person name="Jaron S. K."/>
        </authorList>
    </citation>
    <scope>NUCLEOTIDE SEQUENCE</scope>
</reference>
<dbReference type="Proteomes" id="UP000708208">
    <property type="component" value="Unassembled WGS sequence"/>
</dbReference>
<keyword evidence="2" id="KW-1185">Reference proteome</keyword>
<gene>
    <name evidence="1" type="ORF">AFUS01_LOCUS30355</name>
</gene>
<evidence type="ECO:0000313" key="1">
    <source>
        <dbReference type="EMBL" id="CAG7819940.1"/>
    </source>
</evidence>
<protein>
    <submittedName>
        <fullName evidence="1">Uncharacterized protein</fullName>
    </submittedName>
</protein>
<organism evidence="1 2">
    <name type="scientific">Allacma fusca</name>
    <dbReference type="NCBI Taxonomy" id="39272"/>
    <lineage>
        <taxon>Eukaryota</taxon>
        <taxon>Metazoa</taxon>
        <taxon>Ecdysozoa</taxon>
        <taxon>Arthropoda</taxon>
        <taxon>Hexapoda</taxon>
        <taxon>Collembola</taxon>
        <taxon>Symphypleona</taxon>
        <taxon>Sminthuridae</taxon>
        <taxon>Allacma</taxon>
    </lineage>
</organism>
<comment type="caution">
    <text evidence="1">The sequence shown here is derived from an EMBL/GenBank/DDBJ whole genome shotgun (WGS) entry which is preliminary data.</text>
</comment>
<evidence type="ECO:0000313" key="2">
    <source>
        <dbReference type="Proteomes" id="UP000708208"/>
    </source>
</evidence>
<name>A0A8J2PMB7_9HEXA</name>
<accession>A0A8J2PMB7</accession>
<proteinExistence type="predicted"/>
<dbReference type="EMBL" id="CAJVCH010463960">
    <property type="protein sequence ID" value="CAG7819940.1"/>
    <property type="molecule type" value="Genomic_DNA"/>
</dbReference>